<proteinExistence type="predicted"/>
<organism evidence="1 2">
    <name type="scientific">Roseibium polysiphoniae</name>
    <dbReference type="NCBI Taxonomy" id="2571221"/>
    <lineage>
        <taxon>Bacteria</taxon>
        <taxon>Pseudomonadati</taxon>
        <taxon>Pseudomonadota</taxon>
        <taxon>Alphaproteobacteria</taxon>
        <taxon>Hyphomicrobiales</taxon>
        <taxon>Stappiaceae</taxon>
        <taxon>Roseibium</taxon>
    </lineage>
</organism>
<dbReference type="EMBL" id="QTKU01000002">
    <property type="protein sequence ID" value="MBS8260657.1"/>
    <property type="molecule type" value="Genomic_DNA"/>
</dbReference>
<accession>A0A944CDN5</accession>
<dbReference type="RefSeq" id="WP_213216156.1">
    <property type="nucleotide sequence ID" value="NZ_QTKU01000002.1"/>
</dbReference>
<dbReference type="AlphaFoldDB" id="A0A944CDN5"/>
<name>A0A944CDN5_9HYPH</name>
<reference evidence="1" key="1">
    <citation type="submission" date="2018-08" db="EMBL/GenBank/DDBJ databases">
        <authorList>
            <person name="Jin W."/>
            <person name="Wang H."/>
            <person name="Yang Y."/>
            <person name="Li M."/>
            <person name="Liu J."/>
        </authorList>
    </citation>
    <scope>NUCLEOTIDE SEQUENCE</scope>
    <source>
        <strain evidence="1">AESS21</strain>
    </source>
</reference>
<comment type="caution">
    <text evidence="1">The sequence shown here is derived from an EMBL/GenBank/DDBJ whole genome shotgun (WGS) entry which is preliminary data.</text>
</comment>
<evidence type="ECO:0000313" key="2">
    <source>
        <dbReference type="Proteomes" id="UP000705379"/>
    </source>
</evidence>
<evidence type="ECO:0000313" key="1">
    <source>
        <dbReference type="EMBL" id="MBS8260657.1"/>
    </source>
</evidence>
<gene>
    <name evidence="1" type="ORF">DYI23_10545</name>
</gene>
<sequence length="76" mass="8438">MAIEKFDALLDKHGSDLNVWPSAEQEPARELLKMCSAAKSRLEEEQALKALLSSHQPRLAPKGLATKILKKAREIS</sequence>
<reference evidence="1" key="2">
    <citation type="journal article" date="2021" name="Microorganisms">
        <title>Bacterial Dimethylsulfoniopropionate Biosynthesis in the East China Sea.</title>
        <authorList>
            <person name="Liu J."/>
            <person name="Zhang Y."/>
            <person name="Liu J."/>
            <person name="Zhong H."/>
            <person name="Williams B.T."/>
            <person name="Zheng Y."/>
            <person name="Curson A.R.J."/>
            <person name="Sun C."/>
            <person name="Sun H."/>
            <person name="Song D."/>
            <person name="Wagner Mackenzie B."/>
            <person name="Bermejo Martinez A."/>
            <person name="Todd J.D."/>
            <person name="Zhang X.H."/>
        </authorList>
    </citation>
    <scope>NUCLEOTIDE SEQUENCE</scope>
    <source>
        <strain evidence="1">AESS21</strain>
    </source>
</reference>
<protein>
    <submittedName>
        <fullName evidence="1">Uncharacterized protein</fullName>
    </submittedName>
</protein>
<dbReference type="Proteomes" id="UP000705379">
    <property type="component" value="Unassembled WGS sequence"/>
</dbReference>